<dbReference type="AlphaFoldDB" id="A0A1X7L518"/>
<dbReference type="Proteomes" id="UP000193804">
    <property type="component" value="Unassembled WGS sequence"/>
</dbReference>
<reference evidence="2" key="1">
    <citation type="submission" date="2017-04" db="EMBL/GenBank/DDBJ databases">
        <authorList>
            <person name="Varghese N."/>
            <person name="Submissions S."/>
        </authorList>
    </citation>
    <scope>NUCLEOTIDE SEQUENCE [LARGE SCALE GENOMIC DNA]</scope>
    <source>
        <strain evidence="2">DSM 4125</strain>
    </source>
</reference>
<organism evidence="1 2">
    <name type="scientific">Marivirga sericea</name>
    <dbReference type="NCBI Taxonomy" id="1028"/>
    <lineage>
        <taxon>Bacteria</taxon>
        <taxon>Pseudomonadati</taxon>
        <taxon>Bacteroidota</taxon>
        <taxon>Cytophagia</taxon>
        <taxon>Cytophagales</taxon>
        <taxon>Marivirgaceae</taxon>
        <taxon>Marivirga</taxon>
    </lineage>
</organism>
<dbReference type="STRING" id="1028.SAMN05661096_03529"/>
<protein>
    <submittedName>
        <fullName evidence="1">Uncharacterized protein</fullName>
    </submittedName>
</protein>
<keyword evidence="2" id="KW-1185">Reference proteome</keyword>
<name>A0A1X7L518_9BACT</name>
<dbReference type="RefSeq" id="WP_085518657.1">
    <property type="nucleotide sequence ID" value="NZ_FXAW01000008.1"/>
</dbReference>
<evidence type="ECO:0000313" key="1">
    <source>
        <dbReference type="EMBL" id="SMG48825.1"/>
    </source>
</evidence>
<sequence length="206" mass="23345">MKRTSALLALLLLTNIPISCDWRCGPFTPLESKITDLSAVVGVLDSSFNFSTVESNYFNEAAIEVIISDMDYSETAAIEDRMRISFLSTAYACSPPDPQPSQAIKSIKITSDKSIYAVNRKYEAGESLNELFHIAKYSFNNEKISIADYLELQQNYLDHFAYFGDYMIFQLKDKPDSIISQLILMDYEFSDGERISIESDLFEVVN</sequence>
<dbReference type="EMBL" id="FXAW01000008">
    <property type="protein sequence ID" value="SMG48825.1"/>
    <property type="molecule type" value="Genomic_DNA"/>
</dbReference>
<accession>A0A1X7L518</accession>
<dbReference type="OrthoDB" id="981774at2"/>
<evidence type="ECO:0000313" key="2">
    <source>
        <dbReference type="Proteomes" id="UP000193804"/>
    </source>
</evidence>
<proteinExistence type="predicted"/>
<gene>
    <name evidence="1" type="ORF">SAMN05661096_03529</name>
</gene>